<dbReference type="EMBL" id="JBHMAF010000017">
    <property type="protein sequence ID" value="MFB9757842.1"/>
    <property type="molecule type" value="Genomic_DNA"/>
</dbReference>
<evidence type="ECO:0000313" key="3">
    <source>
        <dbReference type="Proteomes" id="UP001589609"/>
    </source>
</evidence>
<evidence type="ECO:0000313" key="2">
    <source>
        <dbReference type="EMBL" id="MFB9757842.1"/>
    </source>
</evidence>
<reference evidence="2 3" key="1">
    <citation type="submission" date="2024-09" db="EMBL/GenBank/DDBJ databases">
        <authorList>
            <person name="Sun Q."/>
            <person name="Mori K."/>
        </authorList>
    </citation>
    <scope>NUCLEOTIDE SEQUENCE [LARGE SCALE GENOMIC DNA]</scope>
    <source>
        <strain evidence="2 3">JCM 11201</strain>
    </source>
</reference>
<comment type="caution">
    <text evidence="2">The sequence shown here is derived from an EMBL/GenBank/DDBJ whole genome shotgun (WGS) entry which is preliminary data.</text>
</comment>
<name>A0ABV5WB89_9BACI</name>
<protein>
    <submittedName>
        <fullName evidence="2">VOC family protein</fullName>
    </submittedName>
</protein>
<keyword evidence="3" id="KW-1185">Reference proteome</keyword>
<dbReference type="Gene3D" id="3.30.720.110">
    <property type="match status" value="1"/>
</dbReference>
<dbReference type="CDD" id="cd06588">
    <property type="entry name" value="PhnB_like"/>
    <property type="match status" value="1"/>
</dbReference>
<proteinExistence type="predicted"/>
<dbReference type="InterPro" id="IPR029068">
    <property type="entry name" value="Glyas_Bleomycin-R_OHBP_Dase"/>
</dbReference>
<dbReference type="InterPro" id="IPR009725">
    <property type="entry name" value="3_dmu_93_MTrfase"/>
</dbReference>
<dbReference type="SUPFAM" id="SSF54593">
    <property type="entry name" value="Glyoxalase/Bleomycin resistance protein/Dihydroxybiphenyl dioxygenase"/>
    <property type="match status" value="1"/>
</dbReference>
<dbReference type="PANTHER" id="PTHR33990:SF4">
    <property type="entry name" value="PHNB-LIKE DOMAIN-CONTAINING PROTEIN"/>
    <property type="match status" value="1"/>
</dbReference>
<evidence type="ECO:0000259" key="1">
    <source>
        <dbReference type="Pfam" id="PF06983"/>
    </source>
</evidence>
<sequence>MGGTMPDIKTFLMFDGKAEEAMNLYTSVFDNSEIIRIVRYGANEAGAEGTVLQAVFSINGQEFMCMDSSIKHDFTFTPSMSLYVTLEREEEVDHAFERLSQGGAVLMPLAAYPFSKKFGWLTDPYGVSWQLTVAGS</sequence>
<dbReference type="Pfam" id="PF06983">
    <property type="entry name" value="3-dmu-9_3-mt"/>
    <property type="match status" value="1"/>
</dbReference>
<accession>A0ABV5WB89</accession>
<dbReference type="PANTHER" id="PTHR33990">
    <property type="entry name" value="PROTEIN YJDN-RELATED"/>
    <property type="match status" value="1"/>
</dbReference>
<organism evidence="2 3">
    <name type="scientific">Ectobacillus funiculus</name>
    <dbReference type="NCBI Taxonomy" id="137993"/>
    <lineage>
        <taxon>Bacteria</taxon>
        <taxon>Bacillati</taxon>
        <taxon>Bacillota</taxon>
        <taxon>Bacilli</taxon>
        <taxon>Bacillales</taxon>
        <taxon>Bacillaceae</taxon>
        <taxon>Ectobacillus</taxon>
    </lineage>
</organism>
<gene>
    <name evidence="2" type="ORF">ACFFMS_04695</name>
</gene>
<dbReference type="Gene3D" id="3.30.720.100">
    <property type="match status" value="1"/>
</dbReference>
<dbReference type="PIRSF" id="PIRSF021700">
    <property type="entry name" value="3_dmu_93_MTrfase"/>
    <property type="match status" value="1"/>
</dbReference>
<feature type="domain" description="PhnB-like" evidence="1">
    <location>
        <begin position="8"/>
        <end position="132"/>
    </location>
</feature>
<dbReference type="InterPro" id="IPR028973">
    <property type="entry name" value="PhnB-like"/>
</dbReference>
<dbReference type="RefSeq" id="WP_379948154.1">
    <property type="nucleotide sequence ID" value="NZ_JBHMAF010000017.1"/>
</dbReference>
<dbReference type="Proteomes" id="UP001589609">
    <property type="component" value="Unassembled WGS sequence"/>
</dbReference>